<evidence type="ECO:0000313" key="3">
    <source>
        <dbReference type="Proteomes" id="UP000053611"/>
    </source>
</evidence>
<dbReference type="InterPro" id="IPR000086">
    <property type="entry name" value="NUDIX_hydrolase_dom"/>
</dbReference>
<protein>
    <recommendedName>
        <fullName evidence="1">Nudix hydrolase domain-containing protein</fullName>
    </recommendedName>
</protein>
<accession>A0A0J0XHT0</accession>
<dbReference type="PANTHER" id="PTHR13622">
    <property type="entry name" value="THIAMIN PYROPHOSPHOKINASE"/>
    <property type="match status" value="1"/>
</dbReference>
<dbReference type="Pfam" id="PF00293">
    <property type="entry name" value="NUDIX"/>
    <property type="match status" value="1"/>
</dbReference>
<keyword evidence="3" id="KW-1185">Reference proteome</keyword>
<name>A0A0J0XHT0_9TREE</name>
<sequence>MATPSLLPVVLAADNFPACAAYPSHHPDTGEVYVPFHIAPADHAARLSPVGLLRPAVLAALDGDAAFVSHRAGNAVECVTFAPDVLAGGRQAMDKAIADTAARWRAAGLFTPALAGWRDELYAIYASPRSAAFATPPRGGWRNAAFACERAACAVWGFATFGVHMTAYEGEGGSMKIWVPRRSPTKATWPGMLDNTVAGGITAGMTPRDTMIKECDEEASLPASLVEARLRNVGLATYWYITKAGFLQPEVEYLYDLPLPPRDSADYVLPRPHDDEVESFHLMTVPEVIEALHRGEFKPNCGIILVDFLIRHSLITPENEPDYIEICWHMRRRLGVGMPA</sequence>
<dbReference type="Gene3D" id="3.90.79.10">
    <property type="entry name" value="Nucleoside Triphosphate Pyrophosphohydrolase"/>
    <property type="match status" value="1"/>
</dbReference>
<evidence type="ECO:0000313" key="2">
    <source>
        <dbReference type="EMBL" id="KLT40661.1"/>
    </source>
</evidence>
<dbReference type="InterPro" id="IPR015797">
    <property type="entry name" value="NUDIX_hydrolase-like_dom_sf"/>
</dbReference>
<dbReference type="EMBL" id="KQ087231">
    <property type="protein sequence ID" value="KLT40661.1"/>
    <property type="molecule type" value="Genomic_DNA"/>
</dbReference>
<organism evidence="2 3">
    <name type="scientific">Cutaneotrichosporon oleaginosum</name>
    <dbReference type="NCBI Taxonomy" id="879819"/>
    <lineage>
        <taxon>Eukaryota</taxon>
        <taxon>Fungi</taxon>
        <taxon>Dikarya</taxon>
        <taxon>Basidiomycota</taxon>
        <taxon>Agaricomycotina</taxon>
        <taxon>Tremellomycetes</taxon>
        <taxon>Trichosporonales</taxon>
        <taxon>Trichosporonaceae</taxon>
        <taxon>Cutaneotrichosporon</taxon>
    </lineage>
</organism>
<dbReference type="PANTHER" id="PTHR13622:SF8">
    <property type="entry name" value="THIAMIN PYROPHOSPHOKINASE 1"/>
    <property type="match status" value="1"/>
</dbReference>
<feature type="domain" description="Nudix hydrolase" evidence="1">
    <location>
        <begin position="148"/>
        <end position="305"/>
    </location>
</feature>
<dbReference type="GO" id="GO:0044715">
    <property type="term" value="F:8-oxo-dGDP phosphatase activity"/>
    <property type="evidence" value="ECO:0007669"/>
    <property type="project" value="TreeGrafter"/>
</dbReference>
<proteinExistence type="predicted"/>
<evidence type="ECO:0000259" key="1">
    <source>
        <dbReference type="PROSITE" id="PS51462"/>
    </source>
</evidence>
<dbReference type="PROSITE" id="PS51462">
    <property type="entry name" value="NUDIX"/>
    <property type="match status" value="1"/>
</dbReference>
<dbReference type="CDD" id="cd03676">
    <property type="entry name" value="NUDIX_Tnr3_like"/>
    <property type="match status" value="1"/>
</dbReference>
<dbReference type="STRING" id="879819.A0A0J0XHT0"/>
<dbReference type="OrthoDB" id="10261522at2759"/>
<dbReference type="AlphaFoldDB" id="A0A0J0XHT0"/>
<dbReference type="Proteomes" id="UP000053611">
    <property type="component" value="Unassembled WGS sequence"/>
</dbReference>
<reference evidence="2 3" key="1">
    <citation type="submission" date="2015-03" db="EMBL/GenBank/DDBJ databases">
        <title>Genomics and transcriptomics of the oil-accumulating basidiomycete yeast T. oleaginosus allow insights into substrate utilization and the diverse evolutionary trajectories of mating systems in fungi.</title>
        <authorList>
            <consortium name="DOE Joint Genome Institute"/>
            <person name="Kourist R."/>
            <person name="Kracht O."/>
            <person name="Bracharz F."/>
            <person name="Lipzen A."/>
            <person name="Nolan M."/>
            <person name="Ohm R."/>
            <person name="Grigoriev I."/>
            <person name="Sun S."/>
            <person name="Heitman J."/>
            <person name="Bruck T."/>
            <person name="Nowrousian M."/>
        </authorList>
    </citation>
    <scope>NUCLEOTIDE SEQUENCE [LARGE SCALE GENOMIC DNA]</scope>
    <source>
        <strain evidence="2 3">IBC0246</strain>
    </source>
</reference>
<dbReference type="FunFam" id="3.90.79.10:FF:000019">
    <property type="entry name" value="Thiamin pyrophosphokinase, putative"/>
    <property type="match status" value="1"/>
</dbReference>
<dbReference type="SUPFAM" id="SSF55811">
    <property type="entry name" value="Nudix"/>
    <property type="match status" value="1"/>
</dbReference>
<gene>
    <name evidence="2" type="ORF">CC85DRAFT_287274</name>
</gene>